<dbReference type="AlphaFoldDB" id="A0A161HFA3"/>
<dbReference type="InterPro" id="IPR005161">
    <property type="entry name" value="Ku_N"/>
</dbReference>
<keyword evidence="2" id="KW-0378">Hydrolase</keyword>
<feature type="domain" description="Ku70/Ku80 N-terminal alpha/beta" evidence="1">
    <location>
        <begin position="10"/>
        <end position="82"/>
    </location>
</feature>
<dbReference type="RefSeq" id="XP_018733638.1">
    <property type="nucleotide sequence ID" value="XM_018881004.1"/>
</dbReference>
<dbReference type="OrthoDB" id="3249161at2759"/>
<evidence type="ECO:0000313" key="2">
    <source>
        <dbReference type="EMBL" id="ANB11161.1"/>
    </source>
</evidence>
<dbReference type="GeneID" id="30036041"/>
<accession>A0A161HFA3</accession>
<dbReference type="Gene3D" id="3.40.50.410">
    <property type="entry name" value="von Willebrand factor, type A domain"/>
    <property type="match status" value="1"/>
</dbReference>
<dbReference type="InterPro" id="IPR036465">
    <property type="entry name" value="vWFA_dom_sf"/>
</dbReference>
<dbReference type="EMBL" id="CP014500">
    <property type="protein sequence ID" value="ANB11161.1"/>
    <property type="molecule type" value="Genomic_DNA"/>
</dbReference>
<organism evidence="2 3">
    <name type="scientific">Sugiyamaella lignohabitans</name>
    <dbReference type="NCBI Taxonomy" id="796027"/>
    <lineage>
        <taxon>Eukaryota</taxon>
        <taxon>Fungi</taxon>
        <taxon>Dikarya</taxon>
        <taxon>Ascomycota</taxon>
        <taxon>Saccharomycotina</taxon>
        <taxon>Dipodascomycetes</taxon>
        <taxon>Dipodascales</taxon>
        <taxon>Trichomonascaceae</taxon>
        <taxon>Sugiyamaella</taxon>
    </lineage>
</organism>
<evidence type="ECO:0000259" key="1">
    <source>
        <dbReference type="Pfam" id="PF03731"/>
    </source>
</evidence>
<protein>
    <submittedName>
        <fullName evidence="2">ATP-dependent DNA helicase II subunit 1</fullName>
    </submittedName>
</protein>
<keyword evidence="3" id="KW-1185">Reference proteome</keyword>
<dbReference type="Pfam" id="PF03731">
    <property type="entry name" value="Ku_N"/>
    <property type="match status" value="1"/>
</dbReference>
<proteinExistence type="predicted"/>
<dbReference type="KEGG" id="slb:AWJ20_3962"/>
<keyword evidence="2" id="KW-0547">Nucleotide-binding</keyword>
<reference evidence="2 3" key="1">
    <citation type="submission" date="2016-02" db="EMBL/GenBank/DDBJ databases">
        <title>Complete genome sequence and transcriptome regulation of the pentose utilising yeast Sugiyamaella lignohabitans.</title>
        <authorList>
            <person name="Bellasio M."/>
            <person name="Peymann A."/>
            <person name="Valli M."/>
            <person name="Sipitzky M."/>
            <person name="Graf A."/>
            <person name="Sauer M."/>
            <person name="Marx H."/>
            <person name="Mattanovich D."/>
        </authorList>
    </citation>
    <scope>NUCLEOTIDE SEQUENCE [LARGE SCALE GENOMIC DNA]</scope>
    <source>
        <strain evidence="2 3">CBS 10342</strain>
    </source>
</reference>
<sequence length="84" mass="9366">MLELRHHESFDEPKSAVVLALEAVYEAIKSRLIVSPGDKSGIILYGTKKTSDAAFAWCNILMPLGAPSASQLRRVRRIIESKFH</sequence>
<dbReference type="Proteomes" id="UP000189580">
    <property type="component" value="Chromosome c"/>
</dbReference>
<dbReference type="GO" id="GO:0004386">
    <property type="term" value="F:helicase activity"/>
    <property type="evidence" value="ECO:0007669"/>
    <property type="project" value="UniProtKB-KW"/>
</dbReference>
<name>A0A161HFA3_9ASCO</name>
<gene>
    <name evidence="2" type="ORF">AWJ20_3962</name>
</gene>
<evidence type="ECO:0000313" key="3">
    <source>
        <dbReference type="Proteomes" id="UP000189580"/>
    </source>
</evidence>
<dbReference type="SUPFAM" id="SSF53300">
    <property type="entry name" value="vWA-like"/>
    <property type="match status" value="1"/>
</dbReference>
<keyword evidence="2" id="KW-0067">ATP-binding</keyword>
<keyword evidence="2" id="KW-0347">Helicase</keyword>